<dbReference type="InterPro" id="IPR021315">
    <property type="entry name" value="Gap/Sap"/>
</dbReference>
<dbReference type="EMBL" id="JBHUFL010000002">
    <property type="protein sequence ID" value="MFD1834062.1"/>
    <property type="molecule type" value="Genomic_DNA"/>
</dbReference>
<gene>
    <name evidence="2" type="ORF">ACFSDA_03140</name>
</gene>
<feature type="transmembrane region" description="Helical" evidence="1">
    <location>
        <begin position="12"/>
        <end position="37"/>
    </location>
</feature>
<proteinExistence type="predicted"/>
<keyword evidence="1" id="KW-1133">Transmembrane helix</keyword>
<keyword evidence="3" id="KW-1185">Reference proteome</keyword>
<feature type="transmembrane region" description="Helical" evidence="1">
    <location>
        <begin position="218"/>
        <end position="244"/>
    </location>
</feature>
<accession>A0ABW4PUV2</accession>
<feature type="transmembrane region" description="Helical" evidence="1">
    <location>
        <begin position="136"/>
        <end position="157"/>
    </location>
</feature>
<name>A0ABW4PUV2_9MICO</name>
<evidence type="ECO:0000256" key="1">
    <source>
        <dbReference type="SAM" id="Phobius"/>
    </source>
</evidence>
<comment type="caution">
    <text evidence="2">The sequence shown here is derived from an EMBL/GenBank/DDBJ whole genome shotgun (WGS) entry which is preliminary data.</text>
</comment>
<organism evidence="2 3">
    <name type="scientific">Brachybacterium rhamnosum</name>
    <dbReference type="NCBI Taxonomy" id="173361"/>
    <lineage>
        <taxon>Bacteria</taxon>
        <taxon>Bacillati</taxon>
        <taxon>Actinomycetota</taxon>
        <taxon>Actinomycetes</taxon>
        <taxon>Micrococcales</taxon>
        <taxon>Dermabacteraceae</taxon>
        <taxon>Brachybacterium</taxon>
    </lineage>
</organism>
<feature type="transmembrane region" description="Helical" evidence="1">
    <location>
        <begin position="169"/>
        <end position="197"/>
    </location>
</feature>
<evidence type="ECO:0000313" key="3">
    <source>
        <dbReference type="Proteomes" id="UP001597280"/>
    </source>
</evidence>
<sequence>MDLTSETLTPLALVGLALLDGTSIGTLVVPLILLVSGTGGARRVVRGTLLYLGVIGVFYLVLGVALLAGLLPLAQALRGLLAGTVGTVLIAVVGAALMWASFRTDPKAVRRRGGDPEASARRWTERAGRALGSPRALVGLALLAGTIEAASMLPYLAAMGILAEQEVGLGVGALVLTGYCLLMIVPALVLCGIRLLLGSRADRTLDRVHTWAVGSSASALSWALGIIGVILLLQTVGPIIGALAR</sequence>
<dbReference type="Proteomes" id="UP001597280">
    <property type="component" value="Unassembled WGS sequence"/>
</dbReference>
<dbReference type="RefSeq" id="WP_343903503.1">
    <property type="nucleotide sequence ID" value="NZ_BAAAIS010000002.1"/>
</dbReference>
<evidence type="ECO:0000313" key="2">
    <source>
        <dbReference type="EMBL" id="MFD1834062.1"/>
    </source>
</evidence>
<protein>
    <submittedName>
        <fullName evidence="2">GAP family protein</fullName>
    </submittedName>
</protein>
<feature type="transmembrane region" description="Helical" evidence="1">
    <location>
        <begin position="49"/>
        <end position="74"/>
    </location>
</feature>
<dbReference type="Pfam" id="PF11139">
    <property type="entry name" value="SfLAP"/>
    <property type="match status" value="1"/>
</dbReference>
<keyword evidence="1" id="KW-0472">Membrane</keyword>
<keyword evidence="1" id="KW-0812">Transmembrane</keyword>
<feature type="transmembrane region" description="Helical" evidence="1">
    <location>
        <begin position="80"/>
        <end position="102"/>
    </location>
</feature>
<reference evidence="3" key="1">
    <citation type="journal article" date="2019" name="Int. J. Syst. Evol. Microbiol.">
        <title>The Global Catalogue of Microorganisms (GCM) 10K type strain sequencing project: providing services to taxonomists for standard genome sequencing and annotation.</title>
        <authorList>
            <consortium name="The Broad Institute Genomics Platform"/>
            <consortium name="The Broad Institute Genome Sequencing Center for Infectious Disease"/>
            <person name="Wu L."/>
            <person name="Ma J."/>
        </authorList>
    </citation>
    <scope>NUCLEOTIDE SEQUENCE [LARGE SCALE GENOMIC DNA]</scope>
    <source>
        <strain evidence="3">JCM 11650</strain>
    </source>
</reference>